<proteinExistence type="inferred from homology"/>
<comment type="similarity">
    <text evidence="2">Belongs to the EamA transporter family.</text>
</comment>
<evidence type="ECO:0000256" key="1">
    <source>
        <dbReference type="ARBA" id="ARBA00004141"/>
    </source>
</evidence>
<dbReference type="AlphaFoldDB" id="A0A7G8PLP7"/>
<evidence type="ECO:0000256" key="6">
    <source>
        <dbReference type="SAM" id="MobiDB-lite"/>
    </source>
</evidence>
<dbReference type="Proteomes" id="UP000515498">
    <property type="component" value="Chromosome"/>
</dbReference>
<dbReference type="RefSeq" id="WP_187098757.1">
    <property type="nucleotide sequence ID" value="NZ_CP059894.1"/>
</dbReference>
<organism evidence="9 10">
    <name type="scientific">Mycolicibacterium fluoranthenivorans</name>
    <dbReference type="NCBI Taxonomy" id="258505"/>
    <lineage>
        <taxon>Bacteria</taxon>
        <taxon>Bacillati</taxon>
        <taxon>Actinomycetota</taxon>
        <taxon>Actinomycetes</taxon>
        <taxon>Mycobacteriales</taxon>
        <taxon>Mycobacteriaceae</taxon>
        <taxon>Mycolicibacterium</taxon>
    </lineage>
</organism>
<evidence type="ECO:0000256" key="7">
    <source>
        <dbReference type="SAM" id="Phobius"/>
    </source>
</evidence>
<feature type="transmembrane region" description="Helical" evidence="7">
    <location>
        <begin position="12"/>
        <end position="34"/>
    </location>
</feature>
<reference evidence="9 10" key="1">
    <citation type="submission" date="2020-07" db="EMBL/GenBank/DDBJ databases">
        <title>Draft genome sequence of four isobutane-metabolizing strains capable of cometabolically degrading diverse ether contaminants.</title>
        <authorList>
            <person name="Chen W."/>
            <person name="Faulkner N."/>
            <person name="Smith C."/>
            <person name="Hyman M."/>
        </authorList>
    </citation>
    <scope>NUCLEOTIDE SEQUENCE [LARGE SCALE GENOMIC DNA]</scope>
    <source>
        <strain evidence="9 10">2A</strain>
    </source>
</reference>
<evidence type="ECO:0000313" key="10">
    <source>
        <dbReference type="Proteomes" id="UP000515498"/>
    </source>
</evidence>
<dbReference type="Pfam" id="PF00892">
    <property type="entry name" value="EamA"/>
    <property type="match status" value="2"/>
</dbReference>
<dbReference type="InterPro" id="IPR050638">
    <property type="entry name" value="AA-Vitamin_Transporters"/>
</dbReference>
<evidence type="ECO:0000313" key="9">
    <source>
        <dbReference type="EMBL" id="QNJ95263.1"/>
    </source>
</evidence>
<feature type="domain" description="EamA" evidence="8">
    <location>
        <begin position="156"/>
        <end position="284"/>
    </location>
</feature>
<feature type="transmembrane region" description="Helical" evidence="7">
    <location>
        <begin position="216"/>
        <end position="238"/>
    </location>
</feature>
<dbReference type="GO" id="GO:0016020">
    <property type="term" value="C:membrane"/>
    <property type="evidence" value="ECO:0007669"/>
    <property type="project" value="UniProtKB-SubCell"/>
</dbReference>
<feature type="transmembrane region" description="Helical" evidence="7">
    <location>
        <begin position="100"/>
        <end position="120"/>
    </location>
</feature>
<feature type="domain" description="EamA" evidence="8">
    <location>
        <begin position="12"/>
        <end position="144"/>
    </location>
</feature>
<feature type="transmembrane region" description="Helical" evidence="7">
    <location>
        <begin position="245"/>
        <end position="266"/>
    </location>
</feature>
<dbReference type="InterPro" id="IPR037185">
    <property type="entry name" value="EmrE-like"/>
</dbReference>
<feature type="transmembrane region" description="Helical" evidence="7">
    <location>
        <begin position="154"/>
        <end position="173"/>
    </location>
</feature>
<dbReference type="PANTHER" id="PTHR32322">
    <property type="entry name" value="INNER MEMBRANE TRANSPORTER"/>
    <property type="match status" value="1"/>
</dbReference>
<accession>A0A7G8PLP7</accession>
<feature type="region of interest" description="Disordered" evidence="6">
    <location>
        <begin position="299"/>
        <end position="318"/>
    </location>
</feature>
<feature type="transmembrane region" description="Helical" evidence="7">
    <location>
        <begin position="129"/>
        <end position="148"/>
    </location>
</feature>
<protein>
    <submittedName>
        <fullName evidence="9">DMT family transporter</fullName>
    </submittedName>
</protein>
<dbReference type="KEGG" id="mflu:HZU40_14115"/>
<feature type="transmembrane region" description="Helical" evidence="7">
    <location>
        <begin position="272"/>
        <end position="291"/>
    </location>
</feature>
<comment type="subcellular location">
    <subcellularLocation>
        <location evidence="1">Membrane</location>
        <topology evidence="1">Multi-pass membrane protein</topology>
    </subcellularLocation>
</comment>
<keyword evidence="4 7" id="KW-1133">Transmembrane helix</keyword>
<evidence type="ECO:0000256" key="5">
    <source>
        <dbReference type="ARBA" id="ARBA00023136"/>
    </source>
</evidence>
<keyword evidence="3 7" id="KW-0812">Transmembrane</keyword>
<dbReference type="PANTHER" id="PTHR32322:SF2">
    <property type="entry name" value="EAMA DOMAIN-CONTAINING PROTEIN"/>
    <property type="match status" value="1"/>
</dbReference>
<dbReference type="InterPro" id="IPR000620">
    <property type="entry name" value="EamA_dom"/>
</dbReference>
<feature type="transmembrane region" description="Helical" evidence="7">
    <location>
        <begin position="40"/>
        <end position="61"/>
    </location>
</feature>
<evidence type="ECO:0000259" key="8">
    <source>
        <dbReference type="Pfam" id="PF00892"/>
    </source>
</evidence>
<gene>
    <name evidence="9" type="ORF">HZU40_14115</name>
</gene>
<evidence type="ECO:0000256" key="2">
    <source>
        <dbReference type="ARBA" id="ARBA00007362"/>
    </source>
</evidence>
<name>A0A7G8PLP7_9MYCO</name>
<evidence type="ECO:0000256" key="3">
    <source>
        <dbReference type="ARBA" id="ARBA00022692"/>
    </source>
</evidence>
<keyword evidence="5 7" id="KW-0472">Membrane</keyword>
<sequence length="318" mass="32234">MGQDLEHSARRGWVAGAASALAYGSMPVAAVFAYNVGASPAVLLTIRGILGTAVIAALWLLSGRARRLPWRPVLCMLAFCGPLFGAQVLAFFMAVERGGAQIPVIVVNVCPLMVIALVWLRDRAPVPKLLILLACVAIAGLVMVGGAGSGAVSVAAVVLTLLSAAGYAGYLVLSERWVRQVGTVATAALVTIGSTVTTGLFAVVSGEHFSVPAGVWTVAAIQGVVLMPIGTGGALFAVRTLGSVPLSLLGALEPVIGITLAATLLGERLDPVQWIGVAVILIACGAVPFVAGRSKEPSAAAQHPLNGLGAGESPLPET</sequence>
<feature type="transmembrane region" description="Helical" evidence="7">
    <location>
        <begin position="73"/>
        <end position="94"/>
    </location>
</feature>
<dbReference type="EMBL" id="CP059894">
    <property type="protein sequence ID" value="QNJ95263.1"/>
    <property type="molecule type" value="Genomic_DNA"/>
</dbReference>
<dbReference type="SUPFAM" id="SSF103481">
    <property type="entry name" value="Multidrug resistance efflux transporter EmrE"/>
    <property type="match status" value="1"/>
</dbReference>
<feature type="transmembrane region" description="Helical" evidence="7">
    <location>
        <begin position="185"/>
        <end position="204"/>
    </location>
</feature>
<evidence type="ECO:0000256" key="4">
    <source>
        <dbReference type="ARBA" id="ARBA00022989"/>
    </source>
</evidence>